<dbReference type="Proteomes" id="UP000783863">
    <property type="component" value="Unassembled WGS sequence"/>
</dbReference>
<dbReference type="EMBL" id="RKLQ01000001">
    <property type="protein sequence ID" value="MBX0303377.1"/>
    <property type="molecule type" value="Genomic_DNA"/>
</dbReference>
<keyword evidence="2" id="KW-1185">Reference proteome</keyword>
<evidence type="ECO:0000313" key="2">
    <source>
        <dbReference type="Proteomes" id="UP000783863"/>
    </source>
</evidence>
<organism evidence="1 2">
    <name type="scientific">Haloarcula salinisoli</name>
    <dbReference type="NCBI Taxonomy" id="2487746"/>
    <lineage>
        <taxon>Archaea</taxon>
        <taxon>Methanobacteriati</taxon>
        <taxon>Methanobacteriota</taxon>
        <taxon>Stenosarchaea group</taxon>
        <taxon>Halobacteria</taxon>
        <taxon>Halobacteriales</taxon>
        <taxon>Haloarculaceae</taxon>
        <taxon>Haloarcula</taxon>
    </lineage>
</organism>
<proteinExistence type="predicted"/>
<evidence type="ECO:0000313" key="1">
    <source>
        <dbReference type="EMBL" id="MBX0303377.1"/>
    </source>
</evidence>
<dbReference type="AlphaFoldDB" id="A0A8J7YD76"/>
<accession>A0A8J7YD76</accession>
<name>A0A8J7YD76_9EURY</name>
<dbReference type="InterPro" id="IPR055944">
    <property type="entry name" value="DUF7522"/>
</dbReference>
<dbReference type="Pfam" id="PF24366">
    <property type="entry name" value="DUF7522"/>
    <property type="match status" value="1"/>
</dbReference>
<gene>
    <name evidence="1" type="ORF">EGD98_06785</name>
</gene>
<reference evidence="1" key="1">
    <citation type="submission" date="2021-06" db="EMBL/GenBank/DDBJ databases">
        <title>Halomicroarcula sp. F24A a new haloarchaeum isolated from saline soil.</title>
        <authorList>
            <person name="Duran-Viseras A."/>
            <person name="Sanchez-Porro C."/>
            <person name="Ventosa A."/>
        </authorList>
    </citation>
    <scope>NUCLEOTIDE SEQUENCE</scope>
    <source>
        <strain evidence="1">F24A</strain>
    </source>
</reference>
<dbReference type="RefSeq" id="WP_220587585.1">
    <property type="nucleotide sequence ID" value="NZ_RKLQ01000001.1"/>
</dbReference>
<comment type="caution">
    <text evidence="1">The sequence shown here is derived from an EMBL/GenBank/DDBJ whole genome shotgun (WGS) entry which is preliminary data.</text>
</comment>
<sequence length="119" mass="13771">MALLEALQNEVGDNLRAVATYEEKEWEIIYEREDIEAKPRIFEKIHRELILEGMGTEYLEEVFGVGDLNCTMHSFEEAMCFHFVRGSLQGVFISIEPDAMVPLEEFVTICKESEIEPPR</sequence>
<protein>
    <submittedName>
        <fullName evidence="1">Uncharacterized protein</fullName>
    </submittedName>
</protein>